<keyword evidence="2" id="KW-0488">Methylation</keyword>
<evidence type="ECO:0000256" key="4">
    <source>
        <dbReference type="PROSITE-ProRule" id="PRU00284"/>
    </source>
</evidence>
<evidence type="ECO:0000256" key="2">
    <source>
        <dbReference type="ARBA" id="ARBA00022481"/>
    </source>
</evidence>
<dbReference type="Gene3D" id="1.10.287.950">
    <property type="entry name" value="Methyl-accepting chemotaxis protein"/>
    <property type="match status" value="1"/>
</dbReference>
<keyword evidence="6" id="KW-0812">Transmembrane</keyword>
<protein>
    <submittedName>
        <fullName evidence="9">Methyl-accepting chemotaxis protein</fullName>
    </submittedName>
</protein>
<evidence type="ECO:0000313" key="9">
    <source>
        <dbReference type="EMBL" id="RAR83159.1"/>
    </source>
</evidence>
<dbReference type="PROSITE" id="PS50111">
    <property type="entry name" value="CHEMOTAXIS_TRANSDUC_2"/>
    <property type="match status" value="1"/>
</dbReference>
<proteinExistence type="inferred from homology"/>
<reference evidence="9 10" key="1">
    <citation type="submission" date="2018-06" db="EMBL/GenBank/DDBJ databases">
        <title>Genomic Encyclopedia of Archaeal and Bacterial Type Strains, Phase II (KMG-II): from individual species to whole genera.</title>
        <authorList>
            <person name="Goeker M."/>
        </authorList>
    </citation>
    <scope>NUCLEOTIDE SEQUENCE [LARGE SCALE GENOMIC DNA]</scope>
    <source>
        <strain evidence="9 10">CFPB 3232</strain>
    </source>
</reference>
<dbReference type="OrthoDB" id="9806477at2"/>
<feature type="compositionally biased region" description="Low complexity" evidence="5">
    <location>
        <begin position="582"/>
        <end position="592"/>
    </location>
</feature>
<evidence type="ECO:0000256" key="1">
    <source>
        <dbReference type="ARBA" id="ARBA00004370"/>
    </source>
</evidence>
<dbReference type="CDD" id="cd06225">
    <property type="entry name" value="HAMP"/>
    <property type="match status" value="1"/>
</dbReference>
<feature type="domain" description="Methyl-accepting transducer" evidence="7">
    <location>
        <begin position="273"/>
        <end position="502"/>
    </location>
</feature>
<keyword evidence="6" id="KW-0472">Membrane</keyword>
<comment type="caution">
    <text evidence="9">The sequence shown here is derived from an EMBL/GenBank/DDBJ whole genome shotgun (WGS) entry which is preliminary data.</text>
</comment>
<dbReference type="InterPro" id="IPR051310">
    <property type="entry name" value="MCP_chemotaxis"/>
</dbReference>
<evidence type="ECO:0000259" key="8">
    <source>
        <dbReference type="PROSITE" id="PS50885"/>
    </source>
</evidence>
<dbReference type="AlphaFoldDB" id="A0A328ZBA5"/>
<sequence>MAFQRSGWTLAQRLVAINGAMFVLLAVVTAALWIMMARLSRDAEVVRAFNVPQLQRIADLELNVTRVSLQLRHAILSRNPEELNATLADITQKKVLLLDTLDAFGKGMISDDGRRAYEPLPALMQDFWAVGTENLQLIQAGRKEEAFAFLVDRTIPARNRLLSPLGIEKARQVERLSDRIGEVQQFADFGRNIATAAMLAVVVCLAGLGLYLRTVVRQLGGDPPELRHVALAVAEGDLSVPVPVRSGDAGSIMAGLGDMREHLSGVVATVRSSAESVSAASSEIAAGNHDLSSRTERQASALEQTAASMEQLGSTVRQNADSARRANELAQAASSVAAQGGAVVADVVGTMKGIHHSSSQINDIIGVIDSIAFQTNILALNAAVEAARAGEQGRGFAVVAAEVRTLAQRSATAAKEIKSLITESVERVNRGSALVDKAGATMTEVVASIRRATDLMGEISASSSEQSQGVDQIAEAITHVDQATQQNAALVEQMAAAASSLRMQAAELVRAVAVFRLGAGEPHGGPAPVAAVHLHPAPAPQPPAPRVERPAARPALAGAGEARRLGHGAPSAPKAPAPSAPPAARATATAGASDDWETF</sequence>
<keyword evidence="10" id="KW-1185">Reference proteome</keyword>
<organism evidence="9 10">
    <name type="scientific">Paracidovorax anthurii</name>
    <dbReference type="NCBI Taxonomy" id="78229"/>
    <lineage>
        <taxon>Bacteria</taxon>
        <taxon>Pseudomonadati</taxon>
        <taxon>Pseudomonadota</taxon>
        <taxon>Betaproteobacteria</taxon>
        <taxon>Burkholderiales</taxon>
        <taxon>Comamonadaceae</taxon>
        <taxon>Paracidovorax</taxon>
    </lineage>
</organism>
<dbReference type="InterPro" id="IPR024478">
    <property type="entry name" value="HlyB_4HB_MCP"/>
</dbReference>
<comment type="subcellular location">
    <subcellularLocation>
        <location evidence="1">Membrane</location>
    </subcellularLocation>
</comment>
<dbReference type="InterPro" id="IPR004089">
    <property type="entry name" value="MCPsignal_dom"/>
</dbReference>
<keyword evidence="4" id="KW-0807">Transducer</keyword>
<feature type="transmembrane region" description="Helical" evidence="6">
    <location>
        <begin position="193"/>
        <end position="212"/>
    </location>
</feature>
<evidence type="ECO:0000256" key="3">
    <source>
        <dbReference type="ARBA" id="ARBA00029447"/>
    </source>
</evidence>
<dbReference type="GO" id="GO:0005886">
    <property type="term" value="C:plasma membrane"/>
    <property type="evidence" value="ECO:0007669"/>
    <property type="project" value="TreeGrafter"/>
</dbReference>
<evidence type="ECO:0000313" key="10">
    <source>
        <dbReference type="Proteomes" id="UP000248856"/>
    </source>
</evidence>
<gene>
    <name evidence="9" type="ORF">AX018_10154</name>
</gene>
<dbReference type="SUPFAM" id="SSF58104">
    <property type="entry name" value="Methyl-accepting chemotaxis protein (MCP) signaling domain"/>
    <property type="match status" value="1"/>
</dbReference>
<dbReference type="Pfam" id="PF00015">
    <property type="entry name" value="MCPsignal"/>
    <property type="match status" value="1"/>
</dbReference>
<evidence type="ECO:0000256" key="5">
    <source>
        <dbReference type="SAM" id="MobiDB-lite"/>
    </source>
</evidence>
<dbReference type="GO" id="GO:0004888">
    <property type="term" value="F:transmembrane signaling receptor activity"/>
    <property type="evidence" value="ECO:0007669"/>
    <property type="project" value="TreeGrafter"/>
</dbReference>
<dbReference type="RefSeq" id="WP_111877042.1">
    <property type="nucleotide sequence ID" value="NZ_CBCSGC010000118.1"/>
</dbReference>
<dbReference type="Pfam" id="PF12729">
    <property type="entry name" value="4HB_MCP_1"/>
    <property type="match status" value="1"/>
</dbReference>
<dbReference type="InterPro" id="IPR003660">
    <property type="entry name" value="HAMP_dom"/>
</dbReference>
<dbReference type="PANTHER" id="PTHR43531">
    <property type="entry name" value="PROTEIN ICFG"/>
    <property type="match status" value="1"/>
</dbReference>
<feature type="domain" description="HAMP" evidence="8">
    <location>
        <begin position="225"/>
        <end position="268"/>
    </location>
</feature>
<feature type="transmembrane region" description="Helical" evidence="6">
    <location>
        <begin position="15"/>
        <end position="34"/>
    </location>
</feature>
<evidence type="ECO:0000259" key="7">
    <source>
        <dbReference type="PROSITE" id="PS50111"/>
    </source>
</evidence>
<name>A0A328ZBA5_9BURK</name>
<dbReference type="GO" id="GO:0007165">
    <property type="term" value="P:signal transduction"/>
    <property type="evidence" value="ECO:0007669"/>
    <property type="project" value="UniProtKB-KW"/>
</dbReference>
<accession>A0A328ZBA5</accession>
<dbReference type="PANTHER" id="PTHR43531:SF14">
    <property type="entry name" value="METHYL-ACCEPTING CHEMOTAXIS PROTEIN I-RELATED"/>
    <property type="match status" value="1"/>
</dbReference>
<keyword evidence="6" id="KW-1133">Transmembrane helix</keyword>
<dbReference type="SMART" id="SM00283">
    <property type="entry name" value="MA"/>
    <property type="match status" value="1"/>
</dbReference>
<dbReference type="GO" id="GO:0006935">
    <property type="term" value="P:chemotaxis"/>
    <property type="evidence" value="ECO:0007669"/>
    <property type="project" value="TreeGrafter"/>
</dbReference>
<dbReference type="EMBL" id="QLTA01000015">
    <property type="protein sequence ID" value="RAR83159.1"/>
    <property type="molecule type" value="Genomic_DNA"/>
</dbReference>
<dbReference type="PROSITE" id="PS50885">
    <property type="entry name" value="HAMP"/>
    <property type="match status" value="1"/>
</dbReference>
<comment type="similarity">
    <text evidence="3">Belongs to the methyl-accepting chemotaxis (MCP) protein family.</text>
</comment>
<dbReference type="FunFam" id="1.10.287.950:FF:000001">
    <property type="entry name" value="Methyl-accepting chemotaxis sensory transducer"/>
    <property type="match status" value="1"/>
</dbReference>
<feature type="region of interest" description="Disordered" evidence="5">
    <location>
        <begin position="536"/>
        <end position="599"/>
    </location>
</feature>
<dbReference type="CDD" id="cd11386">
    <property type="entry name" value="MCP_signal"/>
    <property type="match status" value="1"/>
</dbReference>
<evidence type="ECO:0000256" key="6">
    <source>
        <dbReference type="SAM" id="Phobius"/>
    </source>
</evidence>
<dbReference type="Proteomes" id="UP000248856">
    <property type="component" value="Unassembled WGS sequence"/>
</dbReference>